<protein>
    <submittedName>
        <fullName evidence="2">Uncharacterized protein</fullName>
    </submittedName>
</protein>
<proteinExistence type="predicted"/>
<evidence type="ECO:0000256" key="1">
    <source>
        <dbReference type="SAM" id="Phobius"/>
    </source>
</evidence>
<dbReference type="RefSeq" id="WP_198707815.1">
    <property type="nucleotide sequence ID" value="NZ_JAEILM010000044.1"/>
</dbReference>
<evidence type="ECO:0000313" key="3">
    <source>
        <dbReference type="Proteomes" id="UP000607562"/>
    </source>
</evidence>
<reference evidence="2 3" key="1">
    <citation type="submission" date="2020-12" db="EMBL/GenBank/DDBJ databases">
        <title>Comparative genomic insights into the epidemiology and virulence of plant pathogenic Pseudomonads from Turkey.</title>
        <authorList>
            <person name="Dillon M."/>
            <person name="Ruiz-Bedoya T."/>
            <person name="Bendalovic-Torma C."/>
            <person name="Guttman K.M."/>
            <person name="Kwak H."/>
            <person name="Middleton M.A."/>
            <person name="Wang P.W."/>
            <person name="Horuz S."/>
            <person name="Aysan Y."/>
            <person name="Guttman D.S."/>
        </authorList>
    </citation>
    <scope>NUCLEOTIDE SEQUENCE [LARGE SCALE GENOMIC DNA]</scope>
    <source>
        <strain evidence="2 3">Marul_2_1</strain>
    </source>
</reference>
<keyword evidence="1" id="KW-0812">Transmembrane</keyword>
<name>A0ABS0V144_9PSED</name>
<keyword evidence="3" id="KW-1185">Reference proteome</keyword>
<feature type="transmembrane region" description="Helical" evidence="1">
    <location>
        <begin position="28"/>
        <end position="48"/>
    </location>
</feature>
<evidence type="ECO:0000313" key="2">
    <source>
        <dbReference type="EMBL" id="MBI6634014.1"/>
    </source>
</evidence>
<keyword evidence="1" id="KW-0472">Membrane</keyword>
<dbReference type="Proteomes" id="UP000607562">
    <property type="component" value="Unassembled WGS sequence"/>
</dbReference>
<comment type="caution">
    <text evidence="2">The sequence shown here is derived from an EMBL/GenBank/DDBJ whole genome shotgun (WGS) entry which is preliminary data.</text>
</comment>
<dbReference type="EMBL" id="JAEILM010000044">
    <property type="protein sequence ID" value="MBI6634014.1"/>
    <property type="molecule type" value="Genomic_DNA"/>
</dbReference>
<keyword evidence="1" id="KW-1133">Transmembrane helix</keyword>
<feature type="transmembrane region" description="Helical" evidence="1">
    <location>
        <begin position="60"/>
        <end position="80"/>
    </location>
</feature>
<organism evidence="2 3">
    <name type="scientific">Pseudomonas paralactis</name>
    <dbReference type="NCBI Taxonomy" id="1615673"/>
    <lineage>
        <taxon>Bacteria</taxon>
        <taxon>Pseudomonadati</taxon>
        <taxon>Pseudomonadota</taxon>
        <taxon>Gammaproteobacteria</taxon>
        <taxon>Pseudomonadales</taxon>
        <taxon>Pseudomonadaceae</taxon>
        <taxon>Pseudomonas</taxon>
    </lineage>
</organism>
<accession>A0ABS0V144</accession>
<gene>
    <name evidence="2" type="ORF">YA0871_15215</name>
</gene>
<sequence>MERKENNKSGVWGFFSAFDTGLSLADKLSGLFFFVFVTASSTATAFLAKLDPVLKMLGPVYWVAVGLGTAVLLSLMLCLLRSASYRKSKTRYYDRLSVPRGLINPLEDSFKDVIVFVEDLRLPSLQVHDGKKFKRCKIVGPGTLYISGGFYRGVNFNSAGDILAVPDGTRLTGVVALQNCNVEECEFNSVTILTDQGTGRDFSEAGFSVKGLNKRQG</sequence>